<proteinExistence type="predicted"/>
<dbReference type="Proteomes" id="UP000607653">
    <property type="component" value="Unassembled WGS sequence"/>
</dbReference>
<gene>
    <name evidence="2" type="ORF">HUJ06_000542</name>
</gene>
<evidence type="ECO:0000313" key="3">
    <source>
        <dbReference type="Proteomes" id="UP000607653"/>
    </source>
</evidence>
<comment type="caution">
    <text evidence="2">The sequence shown here is derived from an EMBL/GenBank/DDBJ whole genome shotgun (WGS) entry which is preliminary data.</text>
</comment>
<evidence type="ECO:0000313" key="2">
    <source>
        <dbReference type="EMBL" id="DAD42312.1"/>
    </source>
</evidence>
<feature type="region of interest" description="Disordered" evidence="1">
    <location>
        <begin position="19"/>
        <end position="40"/>
    </location>
</feature>
<reference evidence="2 3" key="1">
    <citation type="journal article" date="2020" name="Mol. Biol. Evol.">
        <title>Distinct Expression and Methylation Patterns for Genes with Different Fates following a Single Whole-Genome Duplication in Flowering Plants.</title>
        <authorList>
            <person name="Shi T."/>
            <person name="Rahmani R.S."/>
            <person name="Gugger P.F."/>
            <person name="Wang M."/>
            <person name="Li H."/>
            <person name="Zhang Y."/>
            <person name="Li Z."/>
            <person name="Wang Q."/>
            <person name="Van de Peer Y."/>
            <person name="Marchal K."/>
            <person name="Chen J."/>
        </authorList>
    </citation>
    <scope>NUCLEOTIDE SEQUENCE [LARGE SCALE GENOMIC DNA]</scope>
    <source>
        <tissue evidence="2">Leaf</tissue>
    </source>
</reference>
<keyword evidence="3" id="KW-1185">Reference proteome</keyword>
<protein>
    <submittedName>
        <fullName evidence="2">Uncharacterized protein</fullName>
    </submittedName>
</protein>
<organism evidence="2 3">
    <name type="scientific">Nelumbo nucifera</name>
    <name type="common">Sacred lotus</name>
    <dbReference type="NCBI Taxonomy" id="4432"/>
    <lineage>
        <taxon>Eukaryota</taxon>
        <taxon>Viridiplantae</taxon>
        <taxon>Streptophyta</taxon>
        <taxon>Embryophyta</taxon>
        <taxon>Tracheophyta</taxon>
        <taxon>Spermatophyta</taxon>
        <taxon>Magnoliopsida</taxon>
        <taxon>Proteales</taxon>
        <taxon>Nelumbonaceae</taxon>
        <taxon>Nelumbo</taxon>
    </lineage>
</organism>
<dbReference type="EMBL" id="DUZY01000006">
    <property type="protein sequence ID" value="DAD42312.1"/>
    <property type="molecule type" value="Genomic_DNA"/>
</dbReference>
<feature type="compositionally biased region" description="Basic residues" evidence="1">
    <location>
        <begin position="95"/>
        <end position="104"/>
    </location>
</feature>
<dbReference type="AlphaFoldDB" id="A0A822ZB14"/>
<evidence type="ECO:0000256" key="1">
    <source>
        <dbReference type="SAM" id="MobiDB-lite"/>
    </source>
</evidence>
<sequence length="244" mass="27001">MKRNSKILEKAKLFKEELEEESANSDLTIDGDATSSSASINAGRLGFEPKVFKGRIRRRCRGRPRTRPVIGFNCDVVTEPKGSDTDPMACEAGKRGRGMPRKRPIVGPDPGSILQTSSPQDREPHGCNPFAVKERGRPVVLHECKRPSSRTCTGVGEDIVHTSLSDETMEFVLPPCPKRKRSSRTCRGVGTDMVHTFLSDEKFGSSPFHLSISGSEIPGPIPDWNDVYIDTNVLMNFFDDIPNE</sequence>
<feature type="region of interest" description="Disordered" evidence="1">
    <location>
        <begin position="81"/>
        <end position="124"/>
    </location>
</feature>
<accession>A0A822ZB14</accession>
<name>A0A822ZB14_NELNU</name>